<keyword evidence="1" id="KW-1133">Transmembrane helix</keyword>
<feature type="transmembrane region" description="Helical" evidence="1">
    <location>
        <begin position="308"/>
        <end position="327"/>
    </location>
</feature>
<sequence>MQKEMIFYYISIIMISIAMKELYRGMRKDFLYPKKLMKTLIYKPAVRLVYIYIYIYILIVLFGAVYVNYLPKILTADFKEIHGRICESKIIAQNEYIISDMTLESGENIITYTDKENVDDIKGKEVEICDVDFKYIGNFVKKIDGKYTDFYLKYYKHNILNKIMLCIYLIANYLIQTWKVNGIEEKKKRLSMELGVYSILLLWLGISGKGNAVLNTIVTMLFILYNLENMFYIMPSKIEMMQAKTVGDGKIIQNQELKPLKKMDAEKYKKEYLKKIRKSNRSYLLIYTGMVYVVVLLILIIVPKERFIAGMLFYILCYFIGLFALMFNNKHKMKKIKEKNFENVNYGEGRIINSKEIEYLDNQGENKIINYPDGMNKKKTAGDNVNIIVADGRIMEIK</sequence>
<evidence type="ECO:0000313" key="3">
    <source>
        <dbReference type="Proteomes" id="UP000284095"/>
    </source>
</evidence>
<proteinExistence type="predicted"/>
<evidence type="ECO:0000256" key="1">
    <source>
        <dbReference type="SAM" id="Phobius"/>
    </source>
</evidence>
<protein>
    <submittedName>
        <fullName evidence="2">Uncharacterized protein</fullName>
    </submittedName>
</protein>
<feature type="transmembrane region" description="Helical" evidence="1">
    <location>
        <begin position="190"/>
        <end position="206"/>
    </location>
</feature>
<gene>
    <name evidence="2" type="ORF">DW265_02105</name>
</gene>
<evidence type="ECO:0000313" key="2">
    <source>
        <dbReference type="EMBL" id="RHG28445.1"/>
    </source>
</evidence>
<name>A0A414T2J9_9FIRM</name>
<feature type="transmembrane region" description="Helical" evidence="1">
    <location>
        <begin position="212"/>
        <end position="234"/>
    </location>
</feature>
<dbReference type="Proteomes" id="UP000284095">
    <property type="component" value="Unassembled WGS sequence"/>
</dbReference>
<comment type="caution">
    <text evidence="2">The sequence shown here is derived from an EMBL/GenBank/DDBJ whole genome shotgun (WGS) entry which is preliminary data.</text>
</comment>
<dbReference type="AlphaFoldDB" id="A0A414T2J9"/>
<keyword evidence="3" id="KW-1185">Reference proteome</keyword>
<feature type="transmembrane region" description="Helical" evidence="1">
    <location>
        <begin position="283"/>
        <end position="302"/>
    </location>
</feature>
<reference evidence="2 3" key="1">
    <citation type="submission" date="2018-08" db="EMBL/GenBank/DDBJ databases">
        <title>A genome reference for cultivated species of the human gut microbiota.</title>
        <authorList>
            <person name="Zou Y."/>
            <person name="Xue W."/>
            <person name="Luo G."/>
        </authorList>
    </citation>
    <scope>NUCLEOTIDE SEQUENCE [LARGE SCALE GENOMIC DNA]</scope>
    <source>
        <strain evidence="2 3">AM22-22</strain>
    </source>
</reference>
<organism evidence="2 3">
    <name type="scientific">Dorea longicatena</name>
    <dbReference type="NCBI Taxonomy" id="88431"/>
    <lineage>
        <taxon>Bacteria</taxon>
        <taxon>Bacillati</taxon>
        <taxon>Bacillota</taxon>
        <taxon>Clostridia</taxon>
        <taxon>Lachnospirales</taxon>
        <taxon>Lachnospiraceae</taxon>
        <taxon>Dorea</taxon>
    </lineage>
</organism>
<keyword evidence="1" id="KW-0812">Transmembrane</keyword>
<feature type="transmembrane region" description="Helical" evidence="1">
    <location>
        <begin position="6"/>
        <end position="23"/>
    </location>
</feature>
<feature type="transmembrane region" description="Helical" evidence="1">
    <location>
        <begin position="159"/>
        <end position="178"/>
    </location>
</feature>
<feature type="transmembrane region" description="Helical" evidence="1">
    <location>
        <begin position="44"/>
        <end position="67"/>
    </location>
</feature>
<dbReference type="EMBL" id="QRIC01000002">
    <property type="protein sequence ID" value="RHG28445.1"/>
    <property type="molecule type" value="Genomic_DNA"/>
</dbReference>
<keyword evidence="1" id="KW-0472">Membrane</keyword>
<accession>A0A414T2J9</accession>